<dbReference type="GO" id="GO:0000155">
    <property type="term" value="F:phosphorelay sensor kinase activity"/>
    <property type="evidence" value="ECO:0007669"/>
    <property type="project" value="InterPro"/>
</dbReference>
<feature type="transmembrane region" description="Helical" evidence="14">
    <location>
        <begin position="309"/>
        <end position="332"/>
    </location>
</feature>
<evidence type="ECO:0000256" key="7">
    <source>
        <dbReference type="ARBA" id="ARBA00022692"/>
    </source>
</evidence>
<reference evidence="17 18" key="1">
    <citation type="submission" date="2020-01" db="EMBL/GenBank/DDBJ databases">
        <title>Genome analysis of Anaerocolumna sp. CBA3638.</title>
        <authorList>
            <person name="Kim J."/>
            <person name="Roh S.W."/>
        </authorList>
    </citation>
    <scope>NUCLEOTIDE SEQUENCE [LARGE SCALE GENOMIC DNA]</scope>
    <source>
        <strain evidence="17 18">CBA3638</strain>
    </source>
</reference>
<dbReference type="InterPro" id="IPR010559">
    <property type="entry name" value="Sig_transdc_His_kin_internal"/>
</dbReference>
<evidence type="ECO:0000259" key="16">
    <source>
        <dbReference type="PROSITE" id="PS50885"/>
    </source>
</evidence>
<evidence type="ECO:0000256" key="3">
    <source>
        <dbReference type="ARBA" id="ARBA00012438"/>
    </source>
</evidence>
<evidence type="ECO:0000259" key="15">
    <source>
        <dbReference type="PROSITE" id="PS50109"/>
    </source>
</evidence>
<dbReference type="Gene3D" id="6.10.340.10">
    <property type="match status" value="1"/>
</dbReference>
<name>A0A6P1TIU5_9FIRM</name>
<evidence type="ECO:0000256" key="10">
    <source>
        <dbReference type="ARBA" id="ARBA00022840"/>
    </source>
</evidence>
<feature type="domain" description="HAMP" evidence="16">
    <location>
        <begin position="330"/>
        <end position="382"/>
    </location>
</feature>
<evidence type="ECO:0000256" key="4">
    <source>
        <dbReference type="ARBA" id="ARBA00022475"/>
    </source>
</evidence>
<dbReference type="InterPro" id="IPR050640">
    <property type="entry name" value="Bact_2-comp_sensor_kinase"/>
</dbReference>
<dbReference type="InterPro" id="IPR003660">
    <property type="entry name" value="HAMP_dom"/>
</dbReference>
<comment type="catalytic activity">
    <reaction evidence="1">
        <text>ATP + protein L-histidine = ADP + protein N-phospho-L-histidine.</text>
        <dbReference type="EC" id="2.7.13.3"/>
    </reaction>
</comment>
<keyword evidence="13 14" id="KW-0472">Membrane</keyword>
<evidence type="ECO:0000256" key="14">
    <source>
        <dbReference type="SAM" id="Phobius"/>
    </source>
</evidence>
<feature type="transmembrane region" description="Helical" evidence="14">
    <location>
        <begin position="23"/>
        <end position="46"/>
    </location>
</feature>
<keyword evidence="11 14" id="KW-1133">Transmembrane helix</keyword>
<dbReference type="Proteomes" id="UP000464314">
    <property type="component" value="Chromosome"/>
</dbReference>
<dbReference type="Pfam" id="PF06580">
    <property type="entry name" value="His_kinase"/>
    <property type="match status" value="1"/>
</dbReference>
<dbReference type="Gene3D" id="3.30.565.10">
    <property type="entry name" value="Histidine kinase-like ATPase, C-terminal domain"/>
    <property type="match status" value="1"/>
</dbReference>
<dbReference type="KEGG" id="anr:Ana3638_05085"/>
<dbReference type="PROSITE" id="PS50885">
    <property type="entry name" value="HAMP"/>
    <property type="match status" value="1"/>
</dbReference>
<evidence type="ECO:0000256" key="11">
    <source>
        <dbReference type="ARBA" id="ARBA00022989"/>
    </source>
</evidence>
<evidence type="ECO:0000256" key="8">
    <source>
        <dbReference type="ARBA" id="ARBA00022741"/>
    </source>
</evidence>
<keyword evidence="18" id="KW-1185">Reference proteome</keyword>
<dbReference type="GO" id="GO:0005886">
    <property type="term" value="C:plasma membrane"/>
    <property type="evidence" value="ECO:0007669"/>
    <property type="project" value="UniProtKB-SubCell"/>
</dbReference>
<dbReference type="EC" id="2.7.13.3" evidence="3"/>
<keyword evidence="6" id="KW-0808">Transferase</keyword>
<keyword evidence="12" id="KW-0902">Two-component regulatory system</keyword>
<keyword evidence="7 14" id="KW-0812">Transmembrane</keyword>
<dbReference type="Pfam" id="PF02518">
    <property type="entry name" value="HATPase_c"/>
    <property type="match status" value="1"/>
</dbReference>
<evidence type="ECO:0000256" key="1">
    <source>
        <dbReference type="ARBA" id="ARBA00000085"/>
    </source>
</evidence>
<keyword evidence="4" id="KW-1003">Cell membrane</keyword>
<evidence type="ECO:0000256" key="2">
    <source>
        <dbReference type="ARBA" id="ARBA00004651"/>
    </source>
</evidence>
<dbReference type="CDD" id="cd06225">
    <property type="entry name" value="HAMP"/>
    <property type="match status" value="1"/>
</dbReference>
<keyword evidence="9" id="KW-0418">Kinase</keyword>
<keyword evidence="10" id="KW-0067">ATP-binding</keyword>
<dbReference type="SMART" id="SM00387">
    <property type="entry name" value="HATPase_c"/>
    <property type="match status" value="1"/>
</dbReference>
<evidence type="ECO:0000256" key="5">
    <source>
        <dbReference type="ARBA" id="ARBA00022553"/>
    </source>
</evidence>
<dbReference type="InterPro" id="IPR005467">
    <property type="entry name" value="His_kinase_dom"/>
</dbReference>
<dbReference type="SUPFAM" id="SSF158472">
    <property type="entry name" value="HAMP domain-like"/>
    <property type="match status" value="1"/>
</dbReference>
<dbReference type="InterPro" id="IPR036890">
    <property type="entry name" value="HATPase_C_sf"/>
</dbReference>
<dbReference type="PANTHER" id="PTHR34220:SF11">
    <property type="entry name" value="SENSOR PROTEIN KINASE HPTS"/>
    <property type="match status" value="1"/>
</dbReference>
<keyword evidence="5" id="KW-0597">Phosphoprotein</keyword>
<dbReference type="SMART" id="SM00304">
    <property type="entry name" value="HAMP"/>
    <property type="match status" value="1"/>
</dbReference>
<dbReference type="RefSeq" id="WP_161837063.1">
    <property type="nucleotide sequence ID" value="NZ_CP048000.1"/>
</dbReference>
<gene>
    <name evidence="17" type="ORF">Ana3638_05085</name>
</gene>
<keyword evidence="8" id="KW-0547">Nucleotide-binding</keyword>
<dbReference type="AlphaFoldDB" id="A0A6P1TIU5"/>
<evidence type="ECO:0000256" key="12">
    <source>
        <dbReference type="ARBA" id="ARBA00023012"/>
    </source>
</evidence>
<dbReference type="SUPFAM" id="SSF55874">
    <property type="entry name" value="ATPase domain of HSP90 chaperone/DNA topoisomerase II/histidine kinase"/>
    <property type="match status" value="1"/>
</dbReference>
<proteinExistence type="predicted"/>
<evidence type="ECO:0000256" key="9">
    <source>
        <dbReference type="ARBA" id="ARBA00022777"/>
    </source>
</evidence>
<dbReference type="PROSITE" id="PS50109">
    <property type="entry name" value="HIS_KIN"/>
    <property type="match status" value="1"/>
</dbReference>
<evidence type="ECO:0000256" key="6">
    <source>
        <dbReference type="ARBA" id="ARBA00022679"/>
    </source>
</evidence>
<dbReference type="Pfam" id="PF00672">
    <property type="entry name" value="HAMP"/>
    <property type="match status" value="1"/>
</dbReference>
<feature type="domain" description="Histidine kinase" evidence="15">
    <location>
        <begin position="489"/>
        <end position="595"/>
    </location>
</feature>
<dbReference type="PANTHER" id="PTHR34220">
    <property type="entry name" value="SENSOR HISTIDINE KINASE YPDA"/>
    <property type="match status" value="1"/>
</dbReference>
<accession>A0A6P1TIU5</accession>
<comment type="subcellular location">
    <subcellularLocation>
        <location evidence="2">Cell membrane</location>
        <topology evidence="2">Multi-pass membrane protein</topology>
    </subcellularLocation>
</comment>
<evidence type="ECO:0000313" key="17">
    <source>
        <dbReference type="EMBL" id="QHQ60227.1"/>
    </source>
</evidence>
<organism evidence="17 18">
    <name type="scientific">Anaerocolumna sedimenticola</name>
    <dbReference type="NCBI Taxonomy" id="2696063"/>
    <lineage>
        <taxon>Bacteria</taxon>
        <taxon>Bacillati</taxon>
        <taxon>Bacillota</taxon>
        <taxon>Clostridia</taxon>
        <taxon>Lachnospirales</taxon>
        <taxon>Lachnospiraceae</taxon>
        <taxon>Anaerocolumna</taxon>
    </lineage>
</organism>
<dbReference type="GO" id="GO:0005524">
    <property type="term" value="F:ATP binding"/>
    <property type="evidence" value="ECO:0007669"/>
    <property type="project" value="UniProtKB-KW"/>
</dbReference>
<evidence type="ECO:0000256" key="13">
    <source>
        <dbReference type="ARBA" id="ARBA00023136"/>
    </source>
</evidence>
<protein>
    <recommendedName>
        <fullName evidence="3">histidine kinase</fullName>
        <ecNumber evidence="3">2.7.13.3</ecNumber>
    </recommendedName>
</protein>
<sequence length="599" mass="68626">MEKLHVVKMMKQQFKNMPIRNKFTAVCISIMLALVVLILVISNIILYNSDIKKTKEIAQDECEIIKVRLNSMRDNLVICTNMLTQDINRIYRDTNMRNINDVSFVSIKKNINAALDYDKRSFADIHSILFVDARRNMVSVGLTSNPDYKIVKEELLSQIADFGLAKNVQLPIKYRTYFNSDEPVLTFGKRIISMDTGEIIGYIFINIKESTISSIFPGTKGEVFKRSYYLADESGIIRSSSEKSALLKGIQEKNLLEYVKEFKDDSKKLFIQREAYLVTKKPVTVLSFNLVSQISIRDLTQNIRTTSKIIIILGITGIIIAVILIFIMSNFITTPIHILTDAAEKIQEGDFTVHCESNTEDEVGILSRAFNTMTVKIDRLLNQIKAEQKRKREYELALIQSQVKPHFLYNTLDLIYVLCESGMPKEGAKVTKSLADYYRTSLSSGKEIISIGEEIKNIENYLYIQRERYCDLIEFEIKSDKKAENYSILKMTLQPIVENAIYHGLKEKGSKGKILVTVNMEESAILLSVEDDGVGMSIERMDEVLKENKQEYKQHFGLRSVDERIKLYYGESFGIRTQSTSGKGTKVFIRIPKKMEDEL</sequence>
<dbReference type="InterPro" id="IPR003594">
    <property type="entry name" value="HATPase_dom"/>
</dbReference>
<evidence type="ECO:0000313" key="18">
    <source>
        <dbReference type="Proteomes" id="UP000464314"/>
    </source>
</evidence>
<dbReference type="EMBL" id="CP048000">
    <property type="protein sequence ID" value="QHQ60227.1"/>
    <property type="molecule type" value="Genomic_DNA"/>
</dbReference>